<evidence type="ECO:0000313" key="3">
    <source>
        <dbReference type="EMBL" id="CQR48590.1"/>
    </source>
</evidence>
<evidence type="ECO:0000256" key="1">
    <source>
        <dbReference type="SAM" id="MobiDB-lite"/>
    </source>
</evidence>
<evidence type="ECO:0000259" key="2">
    <source>
        <dbReference type="Pfam" id="PF25942"/>
    </source>
</evidence>
<sequence>MERRTLLSLLAGGVAGLAGCGTPDGETETPTPEEGTDAPTATPTTEARVERSLTLWNPTPDPVFTTVVGVRGDRDVFFENRDLLPGERAALSVAVPTGETAVLVETDSGLRARSTWIVDPAFEGLVVVLGRDAAAFWRTVSCDARGECSLAASPPDGGPRIDLPLVGDGSARWYAPAGVVVENPGPETTARLRIDLGDTALVDRAYRVPTGARLSVPVTYRSGSYRVVVETDDRRVEAAWPVPDQPTKYVDVSNGTAGCGPANTTLTVANRDGEPHRLALRVDPADGGEPFDRTLALDPGEVRELVPVTTSGGHAVSASLETGAAASGTWWSCPPRGPASVVVDATGTLALRAAGPQPG</sequence>
<organism evidence="3 4">
    <name type="scientific">Haloferax massiliensis</name>
    <dbReference type="NCBI Taxonomy" id="1476858"/>
    <lineage>
        <taxon>Archaea</taxon>
        <taxon>Methanobacteriati</taxon>
        <taxon>Methanobacteriota</taxon>
        <taxon>Stenosarchaea group</taxon>
        <taxon>Halobacteria</taxon>
        <taxon>Halobacteriales</taxon>
        <taxon>Haloferacaceae</taxon>
        <taxon>Haloferax</taxon>
    </lineage>
</organism>
<feature type="region of interest" description="Disordered" evidence="1">
    <location>
        <begin position="17"/>
        <end position="44"/>
    </location>
</feature>
<dbReference type="InterPro" id="IPR058929">
    <property type="entry name" value="Ig_halo"/>
</dbReference>
<proteinExistence type="predicted"/>
<dbReference type="OrthoDB" id="307531at2157"/>
<gene>
    <name evidence="3" type="ORF">BN996_00036</name>
</gene>
<dbReference type="RefSeq" id="WP_089776663.1">
    <property type="nucleotide sequence ID" value="NZ_CABLRR010000001.1"/>
</dbReference>
<evidence type="ECO:0000313" key="4">
    <source>
        <dbReference type="Proteomes" id="UP000198902"/>
    </source>
</evidence>
<dbReference type="Proteomes" id="UP000198902">
    <property type="component" value="Unassembled WGS sequence"/>
</dbReference>
<dbReference type="AlphaFoldDB" id="A0A0D6JLT7"/>
<dbReference type="Pfam" id="PF25942">
    <property type="entry name" value="Ig_halo"/>
    <property type="match status" value="2"/>
</dbReference>
<feature type="domain" description="Ig-like" evidence="2">
    <location>
        <begin position="70"/>
        <end position="135"/>
    </location>
</feature>
<name>A0A0D6JLT7_9EURY</name>
<feature type="domain" description="Ig-like" evidence="2">
    <location>
        <begin position="275"/>
        <end position="353"/>
    </location>
</feature>
<protein>
    <recommendedName>
        <fullName evidence="2">Ig-like domain-containing protein</fullName>
    </recommendedName>
</protein>
<dbReference type="PROSITE" id="PS51257">
    <property type="entry name" value="PROKAR_LIPOPROTEIN"/>
    <property type="match status" value="1"/>
</dbReference>
<reference evidence="4" key="1">
    <citation type="submission" date="2015-03" db="EMBL/GenBank/DDBJ databases">
        <authorList>
            <person name="Urmite Genomes"/>
        </authorList>
    </citation>
    <scope>NUCLEOTIDE SEQUENCE [LARGE SCALE GENOMIC DNA]</scope>
    <source>
        <strain evidence="4">Arc-Hr</strain>
    </source>
</reference>
<dbReference type="EMBL" id="CSTE01000001">
    <property type="protein sequence ID" value="CQR48590.1"/>
    <property type="molecule type" value="Genomic_DNA"/>
</dbReference>
<feature type="compositionally biased region" description="Low complexity" evidence="1">
    <location>
        <begin position="20"/>
        <end position="44"/>
    </location>
</feature>
<keyword evidence="4" id="KW-1185">Reference proteome</keyword>
<accession>A0A0D6JLT7</accession>